<evidence type="ECO:0000256" key="10">
    <source>
        <dbReference type="ARBA" id="ARBA00023004"/>
    </source>
</evidence>
<evidence type="ECO:0000256" key="6">
    <source>
        <dbReference type="ARBA" id="ARBA00022630"/>
    </source>
</evidence>
<evidence type="ECO:0000256" key="13">
    <source>
        <dbReference type="ARBA" id="ARBA00061137"/>
    </source>
</evidence>
<dbReference type="CDD" id="cd02922">
    <property type="entry name" value="FCB2_FMN"/>
    <property type="match status" value="1"/>
</dbReference>
<evidence type="ECO:0000256" key="14">
    <source>
        <dbReference type="ARBA" id="ARBA00061589"/>
    </source>
</evidence>
<dbReference type="Gene3D" id="3.20.20.70">
    <property type="entry name" value="Aldolase class I"/>
    <property type="match status" value="1"/>
</dbReference>
<dbReference type="GO" id="GO:0006089">
    <property type="term" value="P:lactate metabolic process"/>
    <property type="evidence" value="ECO:0007669"/>
    <property type="project" value="TreeGrafter"/>
</dbReference>
<keyword evidence="17" id="KW-1133">Transmembrane helix</keyword>
<comment type="subunit">
    <text evidence="4">Homotetramer.</text>
</comment>
<dbReference type="PANTHER" id="PTHR10578:SF148">
    <property type="entry name" value="L-LACTATE DEHYDROGENASE (CYTOCHROME)"/>
    <property type="match status" value="1"/>
</dbReference>
<evidence type="ECO:0000256" key="2">
    <source>
        <dbReference type="ARBA" id="ARBA00001970"/>
    </source>
</evidence>
<organism evidence="20 21">
    <name type="scientific">Kuraishia capsulata CBS 1993</name>
    <dbReference type="NCBI Taxonomy" id="1382522"/>
    <lineage>
        <taxon>Eukaryota</taxon>
        <taxon>Fungi</taxon>
        <taxon>Dikarya</taxon>
        <taxon>Ascomycota</taxon>
        <taxon>Saccharomycotina</taxon>
        <taxon>Pichiomycetes</taxon>
        <taxon>Pichiales</taxon>
        <taxon>Pichiaceae</taxon>
        <taxon>Kuraishia</taxon>
    </lineage>
</organism>
<dbReference type="FunFam" id="3.20.20.70:FF:000062">
    <property type="entry name" value="Cytochrome b2, mitochondrial, putative"/>
    <property type="match status" value="1"/>
</dbReference>
<dbReference type="Pfam" id="PF01070">
    <property type="entry name" value="FMN_dh"/>
    <property type="match status" value="1"/>
</dbReference>
<evidence type="ECO:0000256" key="1">
    <source>
        <dbReference type="ARBA" id="ARBA00001917"/>
    </source>
</evidence>
<comment type="catalytic activity">
    <reaction evidence="12">
        <text>(S)-lactate + 2 Fe(III)-[cytochrome c] = 2 Fe(II)-[cytochrome c] + pyruvate + 2 H(+)</text>
        <dbReference type="Rhea" id="RHEA:19909"/>
        <dbReference type="Rhea" id="RHEA-COMP:10350"/>
        <dbReference type="Rhea" id="RHEA-COMP:14399"/>
        <dbReference type="ChEBI" id="CHEBI:15361"/>
        <dbReference type="ChEBI" id="CHEBI:15378"/>
        <dbReference type="ChEBI" id="CHEBI:16651"/>
        <dbReference type="ChEBI" id="CHEBI:29033"/>
        <dbReference type="ChEBI" id="CHEBI:29034"/>
        <dbReference type="EC" id="1.1.2.3"/>
    </reaction>
    <physiologicalReaction direction="left-to-right" evidence="12">
        <dbReference type="Rhea" id="RHEA:19910"/>
    </physiologicalReaction>
</comment>
<keyword evidence="11" id="KW-0496">Mitochondrion</keyword>
<dbReference type="PROSITE" id="PS51349">
    <property type="entry name" value="FMN_HYDROXY_ACID_DH_2"/>
    <property type="match status" value="1"/>
</dbReference>
<dbReference type="GO" id="GO:0046872">
    <property type="term" value="F:metal ion binding"/>
    <property type="evidence" value="ECO:0007669"/>
    <property type="project" value="UniProtKB-KW"/>
</dbReference>
<comment type="similarity">
    <text evidence="13">In the C-terminal section; belongs to the FMN-dependent alpha-hydroxy acid dehydrogenase family.</text>
</comment>
<dbReference type="Gene3D" id="3.10.120.10">
    <property type="entry name" value="Cytochrome b5-like heme/steroid binding domain"/>
    <property type="match status" value="1"/>
</dbReference>
<feature type="domain" description="FMN hydroxy acid dehydrogenase" evidence="19">
    <location>
        <begin position="168"/>
        <end position="528"/>
    </location>
</feature>
<evidence type="ECO:0000259" key="19">
    <source>
        <dbReference type="PROSITE" id="PS51349"/>
    </source>
</evidence>
<sequence>MLTSGLRYGKQILSRSFRGKPQIRSLGALRPKSGSDYRHYKNAFGLFAVSSVVLAGITVFSPLVLNDNPRVVSKKELSTHSTEDDCWISINGKVYDLSGFARKHPGGTNPILKYAGSDASRIFNSLHAPGLIATALTPDLVVGEYLDSGDETTDLEELEKQESMSNKPPLSRIFNLNDFEKVARQVLSEYALAYYATGSDDEVTLGENHNAYHRVFFKPRVLVNVAQIDTSTSLLGTPTSVPFYVSAAARAKLGHEDGELAIAKGAGREDVIQMISTVASYPLDEITAVARPGQSQWFQLYVNADPEHTRSLMEKFNNTACLKGLFITVDTACLGNRETDRRGHFEELSFPVDDEGFPVRNVANSVASSLMDTGLVWDDIARFRAMTSKPIVLKGIQCVDDVLKAIDAGVDGVVLSNHGGRNLDFSPPPLQVLADLQPVLKEKGLEGKIEIFIDGGVRRGTDILKALCLGATGVGLGRPFLYSVSGYGEAGVVKAIQILKDELEISMRLLGVTKISDLTPEHVDVRQLRVAEAGKL</sequence>
<keyword evidence="21" id="KW-1185">Reference proteome</keyword>
<dbReference type="RefSeq" id="XP_022459183.1">
    <property type="nucleotide sequence ID" value="XM_022601551.1"/>
</dbReference>
<dbReference type="GO" id="GO:0004460">
    <property type="term" value="F:L-lactate dehydrogenase (cytochrome) activity"/>
    <property type="evidence" value="ECO:0007669"/>
    <property type="project" value="UniProtKB-EC"/>
</dbReference>
<dbReference type="AlphaFoldDB" id="W6MPT4"/>
<evidence type="ECO:0000256" key="4">
    <source>
        <dbReference type="ARBA" id="ARBA00011881"/>
    </source>
</evidence>
<dbReference type="STRING" id="1382522.W6MPT4"/>
<dbReference type="InterPro" id="IPR013785">
    <property type="entry name" value="Aldolase_TIM"/>
</dbReference>
<evidence type="ECO:0000256" key="17">
    <source>
        <dbReference type="SAM" id="Phobius"/>
    </source>
</evidence>
<dbReference type="Proteomes" id="UP000019384">
    <property type="component" value="Unassembled WGS sequence"/>
</dbReference>
<keyword evidence="5" id="KW-0349">Heme</keyword>
<dbReference type="OrthoDB" id="1925334at2759"/>
<dbReference type="HOGENOM" id="CLU_020639_1_1_1"/>
<keyword evidence="17" id="KW-0812">Transmembrane</keyword>
<evidence type="ECO:0000256" key="15">
    <source>
        <dbReference type="ARBA" id="ARBA00066458"/>
    </source>
</evidence>
<dbReference type="Pfam" id="PF00173">
    <property type="entry name" value="Cyt-b5"/>
    <property type="match status" value="1"/>
</dbReference>
<evidence type="ECO:0000256" key="9">
    <source>
        <dbReference type="ARBA" id="ARBA00023002"/>
    </source>
</evidence>
<name>W6MPT4_9ASCO</name>
<comment type="cofactor">
    <cofactor evidence="2">
        <name>heme b</name>
        <dbReference type="ChEBI" id="CHEBI:60344"/>
    </cofactor>
</comment>
<dbReference type="InterPro" id="IPR037458">
    <property type="entry name" value="L-MDH/L-LDH_FMN-bd"/>
</dbReference>
<dbReference type="EMBL" id="HG793128">
    <property type="protein sequence ID" value="CDK27187.1"/>
    <property type="molecule type" value="Genomic_DNA"/>
</dbReference>
<keyword evidence="7" id="KW-0288">FMN</keyword>
<feature type="transmembrane region" description="Helical" evidence="17">
    <location>
        <begin position="43"/>
        <end position="65"/>
    </location>
</feature>
<dbReference type="GeneID" id="34520571"/>
<gene>
    <name evidence="20" type="ORF">KUCA_T00003164001</name>
</gene>
<dbReference type="SMART" id="SM01117">
    <property type="entry name" value="Cyt-b5"/>
    <property type="match status" value="1"/>
</dbReference>
<dbReference type="PANTHER" id="PTHR10578">
    <property type="entry name" value="S -2-HYDROXY-ACID OXIDASE-RELATED"/>
    <property type="match status" value="1"/>
</dbReference>
<dbReference type="EC" id="1.1.2.3" evidence="15"/>
<keyword evidence="6" id="KW-0285">Flavoprotein</keyword>
<reference evidence="20" key="1">
    <citation type="submission" date="2013-12" db="EMBL/GenBank/DDBJ databases">
        <authorList>
            <person name="Genoscope - CEA"/>
        </authorList>
    </citation>
    <scope>NUCLEOTIDE SEQUENCE</scope>
    <source>
        <strain evidence="20">CBS 1993</strain>
    </source>
</reference>
<evidence type="ECO:0000256" key="5">
    <source>
        <dbReference type="ARBA" id="ARBA00022617"/>
    </source>
</evidence>
<evidence type="ECO:0000313" key="20">
    <source>
        <dbReference type="EMBL" id="CDK27187.1"/>
    </source>
</evidence>
<dbReference type="InterPro" id="IPR037396">
    <property type="entry name" value="FMN_HAD"/>
</dbReference>
<dbReference type="PROSITE" id="PS50255">
    <property type="entry name" value="CYTOCHROME_B5_2"/>
    <property type="match status" value="1"/>
</dbReference>
<evidence type="ECO:0000256" key="8">
    <source>
        <dbReference type="ARBA" id="ARBA00022723"/>
    </source>
</evidence>
<keyword evidence="9" id="KW-0560">Oxidoreductase</keyword>
<evidence type="ECO:0000256" key="3">
    <source>
        <dbReference type="ARBA" id="ARBA00004569"/>
    </source>
</evidence>
<evidence type="ECO:0000256" key="7">
    <source>
        <dbReference type="ARBA" id="ARBA00022643"/>
    </source>
</evidence>
<comment type="cofactor">
    <cofactor evidence="1">
        <name>FMN</name>
        <dbReference type="ChEBI" id="CHEBI:58210"/>
    </cofactor>
</comment>
<accession>W6MPT4</accession>
<proteinExistence type="inferred from homology"/>
<keyword evidence="10" id="KW-0408">Iron</keyword>
<dbReference type="SUPFAM" id="SSF55856">
    <property type="entry name" value="Cytochrome b5-like heme/steroid binding domain"/>
    <property type="match status" value="1"/>
</dbReference>
<dbReference type="InterPro" id="IPR000262">
    <property type="entry name" value="FMN-dep_DH"/>
</dbReference>
<comment type="similarity">
    <text evidence="14">In the N-terminal section; belongs to the cytochrome b5 family.</text>
</comment>
<dbReference type="SUPFAM" id="SSF51395">
    <property type="entry name" value="FMN-linked oxidoreductases"/>
    <property type="match status" value="1"/>
</dbReference>
<evidence type="ECO:0000256" key="12">
    <source>
        <dbReference type="ARBA" id="ARBA00052399"/>
    </source>
</evidence>
<keyword evidence="8" id="KW-0479">Metal-binding</keyword>
<evidence type="ECO:0000259" key="18">
    <source>
        <dbReference type="PROSITE" id="PS50255"/>
    </source>
</evidence>
<evidence type="ECO:0000313" key="21">
    <source>
        <dbReference type="Proteomes" id="UP000019384"/>
    </source>
</evidence>
<dbReference type="InterPro" id="IPR036400">
    <property type="entry name" value="Cyt_B5-like_heme/steroid_sf"/>
</dbReference>
<protein>
    <recommendedName>
        <fullName evidence="16">L-lactate dehydrogenase (cytochrome)</fullName>
        <ecNumber evidence="15">1.1.2.3</ecNumber>
    </recommendedName>
</protein>
<dbReference type="InterPro" id="IPR001199">
    <property type="entry name" value="Cyt_B5-like_heme/steroid-bd"/>
</dbReference>
<keyword evidence="17" id="KW-0472">Membrane</keyword>
<evidence type="ECO:0000256" key="11">
    <source>
        <dbReference type="ARBA" id="ARBA00023128"/>
    </source>
</evidence>
<dbReference type="PRINTS" id="PR00363">
    <property type="entry name" value="CYTOCHROMEB5"/>
</dbReference>
<feature type="domain" description="Cytochrome b5 heme-binding" evidence="18">
    <location>
        <begin position="69"/>
        <end position="146"/>
    </location>
</feature>
<evidence type="ECO:0000256" key="16">
    <source>
        <dbReference type="ARBA" id="ARBA00068515"/>
    </source>
</evidence>
<comment type="subcellular location">
    <subcellularLocation>
        <location evidence="3">Mitochondrion intermembrane space</location>
    </subcellularLocation>
</comment>
<dbReference type="GO" id="GO:0005758">
    <property type="term" value="C:mitochondrial intermembrane space"/>
    <property type="evidence" value="ECO:0007669"/>
    <property type="project" value="UniProtKB-SubCell"/>
</dbReference>
<reference evidence="20" key="2">
    <citation type="submission" date="2014-02" db="EMBL/GenBank/DDBJ databases">
        <title>Complete DNA sequence of /Kuraishia capsulata/ illustrates novel genomic features among budding yeasts (/Saccharomycotina/).</title>
        <authorList>
            <person name="Morales L."/>
            <person name="Noel B."/>
            <person name="Porcel B."/>
            <person name="Marcet-Houben M."/>
            <person name="Hullo M-F."/>
            <person name="Sacerdot C."/>
            <person name="Tekaia F."/>
            <person name="Leh-Louis V."/>
            <person name="Despons L."/>
            <person name="Khanna V."/>
            <person name="Aury J-M."/>
            <person name="Barbe V."/>
            <person name="Couloux A."/>
            <person name="Labadie K."/>
            <person name="Pelletier E."/>
            <person name="Souciet J-L."/>
            <person name="Boekhout T."/>
            <person name="Gabaldon T."/>
            <person name="Wincker P."/>
            <person name="Dujon B."/>
        </authorList>
    </citation>
    <scope>NUCLEOTIDE SEQUENCE</scope>
    <source>
        <strain evidence="20">CBS 1993</strain>
    </source>
</reference>